<comment type="caution">
    <text evidence="1">The sequence shown here is derived from an EMBL/GenBank/DDBJ whole genome shotgun (WGS) entry which is preliminary data.</text>
</comment>
<dbReference type="RefSeq" id="WP_113064927.1">
    <property type="nucleotide sequence ID" value="NZ_JAAZQD010000007.1"/>
</dbReference>
<dbReference type="AlphaFoldDB" id="A0A846ZPH6"/>
<name>A0A846ZPH6_9GAMM</name>
<dbReference type="Proteomes" id="UP000541636">
    <property type="component" value="Unassembled WGS sequence"/>
</dbReference>
<organism evidence="1 2">
    <name type="scientific">Oleiagrimonas citrea</name>
    <dbReference type="NCBI Taxonomy" id="1665687"/>
    <lineage>
        <taxon>Bacteria</taxon>
        <taxon>Pseudomonadati</taxon>
        <taxon>Pseudomonadota</taxon>
        <taxon>Gammaproteobacteria</taxon>
        <taxon>Lysobacterales</taxon>
        <taxon>Rhodanobacteraceae</taxon>
        <taxon>Oleiagrimonas</taxon>
    </lineage>
</organism>
<proteinExistence type="predicted"/>
<protein>
    <submittedName>
        <fullName evidence="1">DUF4150 domain-containing protein</fullName>
    </submittedName>
</protein>
<sequence length="132" mass="13667">MFANTNLGVMSLAFPDVCNVPIAGVPTPTPFPNISLSFMDIPVQFEIIIGGGLGENLLTISSMTQGDEAGLQGGIESVMFMGPGRTLLGSFTVYVGGIPCSHLFDLTGQNGMLPNAEGTSLTPAQISVLVFS</sequence>
<evidence type="ECO:0000313" key="1">
    <source>
        <dbReference type="EMBL" id="NKZ40185.1"/>
    </source>
</evidence>
<dbReference type="EMBL" id="JAAZQD010000007">
    <property type="protein sequence ID" value="NKZ40185.1"/>
    <property type="molecule type" value="Genomic_DNA"/>
</dbReference>
<accession>A0A846ZPH6</accession>
<evidence type="ECO:0000313" key="2">
    <source>
        <dbReference type="Proteomes" id="UP000541636"/>
    </source>
</evidence>
<gene>
    <name evidence="1" type="ORF">HF690_14590</name>
</gene>
<dbReference type="Pfam" id="PF13665">
    <property type="entry name" value="Tox-PAAR-like"/>
    <property type="match status" value="1"/>
</dbReference>
<reference evidence="1 2" key="1">
    <citation type="journal article" date="2017" name="Int. J. Syst. Evol. Microbiol.">
        <title>Oleiagrimonas citrea sp. nov., a marine bacterium isolated from tidal flat sediment and emended description of the genus Oleiagrimonas Fang et al. 2015 and Oleiagrimonas soli.</title>
        <authorList>
            <person name="Yang S.H."/>
            <person name="Seo H.S."/>
            <person name="Seong C.N."/>
            <person name="Kwon K.K."/>
        </authorList>
    </citation>
    <scope>NUCLEOTIDE SEQUENCE [LARGE SCALE GENOMIC DNA]</scope>
    <source>
        <strain evidence="1 2">MEBiC09124</strain>
    </source>
</reference>
<keyword evidence="2" id="KW-1185">Reference proteome</keyword>